<organism evidence="4 5">
    <name type="scientific">Blastopirellula marina</name>
    <dbReference type="NCBI Taxonomy" id="124"/>
    <lineage>
        <taxon>Bacteria</taxon>
        <taxon>Pseudomonadati</taxon>
        <taxon>Planctomycetota</taxon>
        <taxon>Planctomycetia</taxon>
        <taxon>Pirellulales</taxon>
        <taxon>Pirellulaceae</taxon>
        <taxon>Blastopirellula</taxon>
    </lineage>
</organism>
<dbReference type="InterPro" id="IPR050463">
    <property type="entry name" value="Gfo/Idh/MocA_oxidrdct_glycsds"/>
</dbReference>
<feature type="signal peptide" evidence="1">
    <location>
        <begin position="1"/>
        <end position="35"/>
    </location>
</feature>
<feature type="domain" description="Gfo/Idh/MocA-like oxidoreductase N-terminal" evidence="2">
    <location>
        <begin position="42"/>
        <end position="158"/>
    </location>
</feature>
<dbReference type="SUPFAM" id="SSF55347">
    <property type="entry name" value="Glyceraldehyde-3-phosphate dehydrogenase-like, C-terminal domain"/>
    <property type="match status" value="1"/>
</dbReference>
<dbReference type="OrthoDB" id="9788246at2"/>
<dbReference type="PANTHER" id="PTHR43818:SF5">
    <property type="entry name" value="OXIDOREDUCTASE FAMILY PROTEIN"/>
    <property type="match status" value="1"/>
</dbReference>
<protein>
    <submittedName>
        <fullName evidence="4">Dehydrogenase</fullName>
    </submittedName>
</protein>
<dbReference type="Pfam" id="PF19051">
    <property type="entry name" value="GFO_IDH_MocA_C2"/>
    <property type="match status" value="1"/>
</dbReference>
<dbReference type="Gene3D" id="3.30.360.10">
    <property type="entry name" value="Dihydrodipicolinate Reductase, domain 2"/>
    <property type="match status" value="1"/>
</dbReference>
<feature type="chain" id="PRO_5015710184" evidence="1">
    <location>
        <begin position="36"/>
        <end position="423"/>
    </location>
</feature>
<dbReference type="NCBIfam" id="TIGR01409">
    <property type="entry name" value="TAT_signal_seq"/>
    <property type="match status" value="1"/>
</dbReference>
<dbReference type="InterPro" id="IPR006311">
    <property type="entry name" value="TAT_signal"/>
</dbReference>
<keyword evidence="1" id="KW-0732">Signal</keyword>
<proteinExistence type="predicted"/>
<evidence type="ECO:0000259" key="3">
    <source>
        <dbReference type="Pfam" id="PF19051"/>
    </source>
</evidence>
<name>A0A2S8FYJ6_9BACT</name>
<dbReference type="GO" id="GO:0000166">
    <property type="term" value="F:nucleotide binding"/>
    <property type="evidence" value="ECO:0007669"/>
    <property type="project" value="InterPro"/>
</dbReference>
<accession>A0A2S8FYJ6</accession>
<dbReference type="InterPro" id="IPR019546">
    <property type="entry name" value="TAT_signal_bac_arc"/>
</dbReference>
<sequence>MSARNRVSRRQFLKTSSVVAGLATAPLFIPATAFGANERIQTGHIGVGGMGRGNLGKFINNAVAVCDVDSKHAEQAAKMVRDKKGKCDVYGDYREVLDRKDIDAVVICTPDHWHAIPTIHACEAGKDVYCEKPLSLTINEGRKMVEAARANKRVVQTGSMQRSSNEFHRACELVRNGYIGKVHTVHVGLANANDPGKLPADSKPPEELNYDYWLGPAPERPYNEKRVHYNFRFWWDYSGGQMTNWGAHHIDIAHWGLGKDDSGPLSVHAEQVEFHPEGYHEVPEACRITYDYGEGVTMIVGQGQKDIKMGTRFIGDKGEIYVNRGVFKPSSEEIGAIQLKDSDVQLYKSRNHQKDFLECIVSREKPICDVEIGHRTATACHLGNISCRLQRKIVWDPVSEKISGDEEAAAMTHRAHRAPYVLG</sequence>
<evidence type="ECO:0000313" key="5">
    <source>
        <dbReference type="Proteomes" id="UP000238322"/>
    </source>
</evidence>
<evidence type="ECO:0000313" key="4">
    <source>
        <dbReference type="EMBL" id="PQO37258.1"/>
    </source>
</evidence>
<gene>
    <name evidence="4" type="ORF">C5Y83_04740</name>
</gene>
<dbReference type="InterPro" id="IPR043906">
    <property type="entry name" value="Gfo/Idh/MocA_OxRdtase_bact_C"/>
</dbReference>
<dbReference type="EMBL" id="PUHY01000005">
    <property type="protein sequence ID" value="PQO37258.1"/>
    <property type="molecule type" value="Genomic_DNA"/>
</dbReference>
<dbReference type="Pfam" id="PF01408">
    <property type="entry name" value="GFO_IDH_MocA"/>
    <property type="match status" value="1"/>
</dbReference>
<comment type="caution">
    <text evidence="4">The sequence shown here is derived from an EMBL/GenBank/DDBJ whole genome shotgun (WGS) entry which is preliminary data.</text>
</comment>
<dbReference type="InterPro" id="IPR036291">
    <property type="entry name" value="NAD(P)-bd_dom_sf"/>
</dbReference>
<dbReference type="SUPFAM" id="SSF51735">
    <property type="entry name" value="NAD(P)-binding Rossmann-fold domains"/>
    <property type="match status" value="1"/>
</dbReference>
<dbReference type="PROSITE" id="PS51318">
    <property type="entry name" value="TAT"/>
    <property type="match status" value="1"/>
</dbReference>
<dbReference type="PANTHER" id="PTHR43818">
    <property type="entry name" value="BCDNA.GH03377"/>
    <property type="match status" value="1"/>
</dbReference>
<dbReference type="Proteomes" id="UP000238322">
    <property type="component" value="Unassembled WGS sequence"/>
</dbReference>
<dbReference type="AlphaFoldDB" id="A0A2S8FYJ6"/>
<feature type="domain" description="Gfo/Idh/MocA-like oxidoreductase bacterial type C-terminal" evidence="3">
    <location>
        <begin position="203"/>
        <end position="421"/>
    </location>
</feature>
<evidence type="ECO:0000256" key="1">
    <source>
        <dbReference type="SAM" id="SignalP"/>
    </source>
</evidence>
<dbReference type="Gene3D" id="3.40.50.720">
    <property type="entry name" value="NAD(P)-binding Rossmann-like Domain"/>
    <property type="match status" value="1"/>
</dbReference>
<reference evidence="4 5" key="1">
    <citation type="submission" date="2018-02" db="EMBL/GenBank/DDBJ databases">
        <title>Comparative genomes isolates from brazilian mangrove.</title>
        <authorList>
            <person name="Araujo J.E."/>
            <person name="Taketani R.G."/>
            <person name="Silva M.C.P."/>
            <person name="Loureco M.V."/>
            <person name="Andreote F.D."/>
        </authorList>
    </citation>
    <scope>NUCLEOTIDE SEQUENCE [LARGE SCALE GENOMIC DNA]</scope>
    <source>
        <strain evidence="4 5">Hex-1 MGV</strain>
    </source>
</reference>
<dbReference type="RefSeq" id="WP_105328509.1">
    <property type="nucleotide sequence ID" value="NZ_PUHY01000005.1"/>
</dbReference>
<evidence type="ECO:0000259" key="2">
    <source>
        <dbReference type="Pfam" id="PF01408"/>
    </source>
</evidence>
<dbReference type="InterPro" id="IPR000683">
    <property type="entry name" value="Gfo/Idh/MocA-like_OxRdtase_N"/>
</dbReference>